<evidence type="ECO:0000313" key="5">
    <source>
        <dbReference type="Proteomes" id="UP000285301"/>
    </source>
</evidence>
<dbReference type="GO" id="GO:0000287">
    <property type="term" value="F:magnesium ion binding"/>
    <property type="evidence" value="ECO:0007669"/>
    <property type="project" value="InterPro"/>
</dbReference>
<gene>
    <name evidence="4" type="ORF">B4U79_17562</name>
</gene>
<dbReference type="STRING" id="1965070.A0A3S3QBV1"/>
<proteinExistence type="predicted"/>
<keyword evidence="1" id="KW-0028">Amino-acid biosynthesis</keyword>
<dbReference type="PANTHER" id="PTHR20371">
    <property type="entry name" value="ENOLASE-PHOSPHATASE E1"/>
    <property type="match status" value="1"/>
</dbReference>
<comment type="caution">
    <text evidence="4">The sequence shown here is derived from an EMBL/GenBank/DDBJ whole genome shotgun (WGS) entry which is preliminary data.</text>
</comment>
<dbReference type="SUPFAM" id="SSF56784">
    <property type="entry name" value="HAD-like"/>
    <property type="match status" value="1"/>
</dbReference>
<sequence>MAKIQIKKAIDVILLDFPRIVKPDSFKDDILIPFFKEFLPIYLKAHWGDIDLIDIIRQLRNESNLTQKQFSECPQIAPTTSEKEEIIESVLISVRWHLSMNMITPPIMRLMACIWTEGYKKGFIKTEIYADVLPALENWHNLGLKVFSLSSSPVFEQKTLMTYSKFGNIHHFIDMYLDLNFGAKNHSATYIKLARFAHTDPNKVLFITDFEANAKAASAAGVRVILVVRNANANANSEFVSIGTLTDIEFTHSSIASGSSLGSREKRAP</sequence>
<dbReference type="EMBL" id="NCKU01000086">
    <property type="protein sequence ID" value="RWS17384.1"/>
    <property type="molecule type" value="Genomic_DNA"/>
</dbReference>
<dbReference type="GO" id="GO:0043874">
    <property type="term" value="F:acireductone synthase activity"/>
    <property type="evidence" value="ECO:0007669"/>
    <property type="project" value="InterPro"/>
</dbReference>
<dbReference type="Gene3D" id="3.40.50.1000">
    <property type="entry name" value="HAD superfamily/HAD-like"/>
    <property type="match status" value="1"/>
</dbReference>
<dbReference type="NCBIfam" id="TIGR01691">
    <property type="entry name" value="enolase-ppase"/>
    <property type="match status" value="1"/>
</dbReference>
<organism evidence="4 5">
    <name type="scientific">Dinothrombium tinctorium</name>
    <dbReference type="NCBI Taxonomy" id="1965070"/>
    <lineage>
        <taxon>Eukaryota</taxon>
        <taxon>Metazoa</taxon>
        <taxon>Ecdysozoa</taxon>
        <taxon>Arthropoda</taxon>
        <taxon>Chelicerata</taxon>
        <taxon>Arachnida</taxon>
        <taxon>Acari</taxon>
        <taxon>Acariformes</taxon>
        <taxon>Trombidiformes</taxon>
        <taxon>Prostigmata</taxon>
        <taxon>Anystina</taxon>
        <taxon>Parasitengona</taxon>
        <taxon>Trombidioidea</taxon>
        <taxon>Trombidiidae</taxon>
        <taxon>Dinothrombium</taxon>
    </lineage>
</organism>
<keyword evidence="2" id="KW-0378">Hydrolase</keyword>
<dbReference type="GO" id="GO:0019509">
    <property type="term" value="P:L-methionine salvage from methylthioadenosine"/>
    <property type="evidence" value="ECO:0007669"/>
    <property type="project" value="InterPro"/>
</dbReference>
<evidence type="ECO:0000256" key="2">
    <source>
        <dbReference type="ARBA" id="ARBA00022801"/>
    </source>
</evidence>
<dbReference type="PANTHER" id="PTHR20371:SF1">
    <property type="entry name" value="ENOLASE-PHOSPHATASE E1"/>
    <property type="match status" value="1"/>
</dbReference>
<name>A0A3S3QBV1_9ACAR</name>
<keyword evidence="3" id="KW-0486">Methionine biosynthesis</keyword>
<dbReference type="InterPro" id="IPR023214">
    <property type="entry name" value="HAD_sf"/>
</dbReference>
<dbReference type="AlphaFoldDB" id="A0A3S3QBV1"/>
<evidence type="ECO:0000313" key="4">
    <source>
        <dbReference type="EMBL" id="RWS17384.1"/>
    </source>
</evidence>
<dbReference type="Proteomes" id="UP000285301">
    <property type="component" value="Unassembled WGS sequence"/>
</dbReference>
<keyword evidence="5" id="KW-1185">Reference proteome</keyword>
<dbReference type="InterPro" id="IPR023943">
    <property type="entry name" value="Enolase-ppase_E1"/>
</dbReference>
<protein>
    <submittedName>
        <fullName evidence="4">Enolase-phosphatase E1-like protein</fullName>
    </submittedName>
</protein>
<evidence type="ECO:0000256" key="1">
    <source>
        <dbReference type="ARBA" id="ARBA00022605"/>
    </source>
</evidence>
<dbReference type="InterPro" id="IPR036412">
    <property type="entry name" value="HAD-like_sf"/>
</dbReference>
<evidence type="ECO:0000256" key="3">
    <source>
        <dbReference type="ARBA" id="ARBA00023167"/>
    </source>
</evidence>
<reference evidence="4 5" key="1">
    <citation type="journal article" date="2018" name="Gigascience">
        <title>Genomes of trombidid mites reveal novel predicted allergens and laterally-transferred genes associated with secondary metabolism.</title>
        <authorList>
            <person name="Dong X."/>
            <person name="Chaisiri K."/>
            <person name="Xia D."/>
            <person name="Armstrong S.D."/>
            <person name="Fang Y."/>
            <person name="Donnelly M.J."/>
            <person name="Kadowaki T."/>
            <person name="McGarry J.W."/>
            <person name="Darby A.C."/>
            <person name="Makepeace B.L."/>
        </authorList>
    </citation>
    <scope>NUCLEOTIDE SEQUENCE [LARGE SCALE GENOMIC DNA]</scope>
    <source>
        <strain evidence="4">UoL-WK</strain>
    </source>
</reference>
<accession>A0A3S3QBV1</accession>
<dbReference type="OrthoDB" id="6504112at2759"/>